<reference evidence="6" key="1">
    <citation type="journal article" date="2019" name="Int. J. Syst. Evol. Microbiol.">
        <title>The Global Catalogue of Microorganisms (GCM) 10K type strain sequencing project: providing services to taxonomists for standard genome sequencing and annotation.</title>
        <authorList>
            <consortium name="The Broad Institute Genomics Platform"/>
            <consortium name="The Broad Institute Genome Sequencing Center for Infectious Disease"/>
            <person name="Wu L."/>
            <person name="Ma J."/>
        </authorList>
    </citation>
    <scope>NUCLEOTIDE SEQUENCE [LARGE SCALE GENOMIC DNA]</scope>
    <source>
        <strain evidence="6">NBRC 108565</strain>
    </source>
</reference>
<dbReference type="SUPFAM" id="SSF46894">
    <property type="entry name" value="C-terminal effector domain of the bipartite response regulators"/>
    <property type="match status" value="1"/>
</dbReference>
<evidence type="ECO:0000313" key="6">
    <source>
        <dbReference type="Proteomes" id="UP001321475"/>
    </source>
</evidence>
<organism evidence="5 6">
    <name type="scientific">Paraoerskovia sediminicola</name>
    <dbReference type="NCBI Taxonomy" id="1138587"/>
    <lineage>
        <taxon>Bacteria</taxon>
        <taxon>Bacillati</taxon>
        <taxon>Actinomycetota</taxon>
        <taxon>Actinomycetes</taxon>
        <taxon>Micrococcales</taxon>
        <taxon>Cellulomonadaceae</taxon>
        <taxon>Paraoerskovia</taxon>
    </lineage>
</organism>
<dbReference type="InterPro" id="IPR016032">
    <property type="entry name" value="Sig_transdc_resp-reg_C-effctor"/>
</dbReference>
<dbReference type="EMBL" id="AP027729">
    <property type="protein sequence ID" value="BDZ43703.1"/>
    <property type="molecule type" value="Genomic_DNA"/>
</dbReference>
<dbReference type="PROSITE" id="PS00622">
    <property type="entry name" value="HTH_LUXR_1"/>
    <property type="match status" value="1"/>
</dbReference>
<evidence type="ECO:0000256" key="1">
    <source>
        <dbReference type="ARBA" id="ARBA00023015"/>
    </source>
</evidence>
<keyword evidence="1" id="KW-0805">Transcription regulation</keyword>
<dbReference type="RefSeq" id="WP_286217868.1">
    <property type="nucleotide sequence ID" value="NZ_AP027729.1"/>
</dbReference>
<evidence type="ECO:0000313" key="5">
    <source>
        <dbReference type="EMBL" id="BDZ43703.1"/>
    </source>
</evidence>
<dbReference type="Pfam" id="PF00196">
    <property type="entry name" value="GerE"/>
    <property type="match status" value="1"/>
</dbReference>
<feature type="domain" description="HTH luxR-type" evidence="4">
    <location>
        <begin position="1"/>
        <end position="49"/>
    </location>
</feature>
<dbReference type="PANTHER" id="PTHR44688:SF16">
    <property type="entry name" value="DNA-BINDING TRANSCRIPTIONAL ACTIVATOR DEVR_DOSR"/>
    <property type="match status" value="1"/>
</dbReference>
<proteinExistence type="predicted"/>
<dbReference type="InterPro" id="IPR036388">
    <property type="entry name" value="WH-like_DNA-bd_sf"/>
</dbReference>
<dbReference type="InterPro" id="IPR000792">
    <property type="entry name" value="Tscrpt_reg_LuxR_C"/>
</dbReference>
<dbReference type="PANTHER" id="PTHR44688">
    <property type="entry name" value="DNA-BINDING TRANSCRIPTIONAL ACTIVATOR DEVR_DOSR"/>
    <property type="match status" value="1"/>
</dbReference>
<dbReference type="PROSITE" id="PS50043">
    <property type="entry name" value="HTH_LUXR_2"/>
    <property type="match status" value="1"/>
</dbReference>
<keyword evidence="3" id="KW-0804">Transcription</keyword>
<keyword evidence="6" id="KW-1185">Reference proteome</keyword>
<evidence type="ECO:0000256" key="3">
    <source>
        <dbReference type="ARBA" id="ARBA00023163"/>
    </source>
</evidence>
<sequence length="53" mass="5535">MVELGLPNREIGTALGISAATVRTHLEHAFERLEVSTRTAAVAAAFGSVRSVA</sequence>
<protein>
    <recommendedName>
        <fullName evidence="4">HTH luxR-type domain-containing protein</fullName>
    </recommendedName>
</protein>
<keyword evidence="2" id="KW-0238">DNA-binding</keyword>
<name>A0ABM8G6B4_9CELL</name>
<dbReference type="SMART" id="SM00421">
    <property type="entry name" value="HTH_LUXR"/>
    <property type="match status" value="1"/>
</dbReference>
<accession>A0ABM8G6B4</accession>
<evidence type="ECO:0000259" key="4">
    <source>
        <dbReference type="PROSITE" id="PS50043"/>
    </source>
</evidence>
<dbReference type="Gene3D" id="1.10.10.10">
    <property type="entry name" value="Winged helix-like DNA-binding domain superfamily/Winged helix DNA-binding domain"/>
    <property type="match status" value="1"/>
</dbReference>
<dbReference type="Proteomes" id="UP001321475">
    <property type="component" value="Chromosome"/>
</dbReference>
<dbReference type="PRINTS" id="PR00038">
    <property type="entry name" value="HTHLUXR"/>
</dbReference>
<gene>
    <name evidence="5" type="ORF">GCM10025865_30020</name>
</gene>
<evidence type="ECO:0000256" key="2">
    <source>
        <dbReference type="ARBA" id="ARBA00023125"/>
    </source>
</evidence>